<dbReference type="HOGENOM" id="CLU_003703_13_0_1"/>
<evidence type="ECO:0000313" key="3">
    <source>
        <dbReference type="Proteomes" id="UP000054549"/>
    </source>
</evidence>
<dbReference type="PANTHER" id="PTHR33096:SF1">
    <property type="entry name" value="CXC1-LIKE CYSTEINE CLUSTER ASSOCIATED WITH KDZ TRANSPOSASES DOMAIN-CONTAINING PROTEIN"/>
    <property type="match status" value="1"/>
</dbReference>
<dbReference type="AlphaFoldDB" id="A0A0C2RZQ0"/>
<dbReference type="EMBL" id="KN818465">
    <property type="protein sequence ID" value="KIL55865.1"/>
    <property type="molecule type" value="Genomic_DNA"/>
</dbReference>
<keyword evidence="3" id="KW-1185">Reference proteome</keyword>
<dbReference type="InterPro" id="IPR040521">
    <property type="entry name" value="KDZ"/>
</dbReference>
<dbReference type="Proteomes" id="UP000054549">
    <property type="component" value="Unassembled WGS sequence"/>
</dbReference>
<gene>
    <name evidence="2" type="ORF">M378DRAFT_90184</name>
</gene>
<organism evidence="2 3">
    <name type="scientific">Amanita muscaria (strain Koide BX008)</name>
    <dbReference type="NCBI Taxonomy" id="946122"/>
    <lineage>
        <taxon>Eukaryota</taxon>
        <taxon>Fungi</taxon>
        <taxon>Dikarya</taxon>
        <taxon>Basidiomycota</taxon>
        <taxon>Agaricomycotina</taxon>
        <taxon>Agaricomycetes</taxon>
        <taxon>Agaricomycetidae</taxon>
        <taxon>Agaricales</taxon>
        <taxon>Pluteineae</taxon>
        <taxon>Amanitaceae</taxon>
        <taxon>Amanita</taxon>
    </lineage>
</organism>
<dbReference type="STRING" id="946122.A0A0C2RZQ0"/>
<feature type="domain" description="CxC2-like cysteine cluster KDZ transposase-associated" evidence="1">
    <location>
        <begin position="84"/>
        <end position="191"/>
    </location>
</feature>
<evidence type="ECO:0000259" key="1">
    <source>
        <dbReference type="Pfam" id="PF18803"/>
    </source>
</evidence>
<proteinExistence type="predicted"/>
<dbReference type="Pfam" id="PF18803">
    <property type="entry name" value="CxC2"/>
    <property type="match status" value="1"/>
</dbReference>
<sequence length="975" mass="110806">TKLTEWLSFRQSCLDELLRHDGLGSFLSRKTCATCGKVDGFYKCIDCSDGCLLRCKNCMVDRHRTHPLHRTEEWNGLFFLKVSLQSLGLRIQLGHGGEQCLHPTSAPQGFCIFDVSGVHFVTVDFCDCVSNGYMPTRTQILRAGWFPATFNRPKTAFTFTCLDFFHELTLQGKTTVYDFYHTVLRRTDNLGLDCKIDRYAEFHRVVRIWRGLLMLKRAGRGQDPAGAAATTEGEVAIECPACPQPGRNLPDGWDIPSPRSWLNTQFLSVDGNFKEKQKNRGIKDPELAPGWSYFVKEEPYQEFIKDYIDQPEINTCQSEHDALARAAVRCTPGYSVTGVVLVLCPRHCLVRKNGIGDLQKGERYCNVDYTVLSAISGTTLPRIVITYDIGCQWSKNLRRRIKEFPDHMKISPDTKIEVKIPSWHINGHGPSCRSNFSLSYTEGVGRTCGEEVETSWAHMNVVGTSTREMGPGARHETLNDHWGGFNFRKITGFRVRFLKRFEEACKMKEKHCAIFDKFSSTFSTSLVNEWEDEISDWKRDPTNFPNPYDEPVSSTTLQDVRLQLAEEDAAKVALGIPSPHKTTLMSFFTMGLELEEQQRQITIEASELQKSPTVKQRADLEDKRTSLRRRIQCWREVQLTYTPGVGILLAGSLAVPADGESVSSELAESMPLHLPSSLPTHVRNLPDVVPMIDKERRLRLAQADDALADVRRQRRIISGLWQFKRLNIDGTGNKANTRMRTLYNRFNSRTQRCAKRYRAARKALSVLDPDGGWKTRLQELKDNDIRGPAKDDNGVGNGRYEPSWIWLVPRVPSAPDMEESEDVLDKSMRVEWAKSKARKERWEEEVILVEEEMRRVICYFEWKAKWWQSQAGCRTEGDKDLLHGVAAYAAKQAAYCGRIGGSCAMYWLLTLQVKGFMPEWSARYEDGQTSVVSRKSGRTSAPVVLYVADSESEAGDDEVEEIDDCLTDHVPGSDW</sequence>
<protein>
    <recommendedName>
        <fullName evidence="1">CxC2-like cysteine cluster KDZ transposase-associated domain-containing protein</fullName>
    </recommendedName>
</protein>
<dbReference type="InParanoid" id="A0A0C2RZQ0"/>
<feature type="non-terminal residue" evidence="2">
    <location>
        <position position="1"/>
    </location>
</feature>
<dbReference type="PANTHER" id="PTHR33096">
    <property type="entry name" value="CXC2 DOMAIN-CONTAINING PROTEIN"/>
    <property type="match status" value="1"/>
</dbReference>
<dbReference type="OrthoDB" id="2804062at2759"/>
<accession>A0A0C2RZQ0</accession>
<reference evidence="2 3" key="1">
    <citation type="submission" date="2014-04" db="EMBL/GenBank/DDBJ databases">
        <title>Evolutionary Origins and Diversification of the Mycorrhizal Mutualists.</title>
        <authorList>
            <consortium name="DOE Joint Genome Institute"/>
            <consortium name="Mycorrhizal Genomics Consortium"/>
            <person name="Kohler A."/>
            <person name="Kuo A."/>
            <person name="Nagy L.G."/>
            <person name="Floudas D."/>
            <person name="Copeland A."/>
            <person name="Barry K.W."/>
            <person name="Cichocki N."/>
            <person name="Veneault-Fourrey C."/>
            <person name="LaButti K."/>
            <person name="Lindquist E.A."/>
            <person name="Lipzen A."/>
            <person name="Lundell T."/>
            <person name="Morin E."/>
            <person name="Murat C."/>
            <person name="Riley R."/>
            <person name="Ohm R."/>
            <person name="Sun H."/>
            <person name="Tunlid A."/>
            <person name="Henrissat B."/>
            <person name="Grigoriev I.V."/>
            <person name="Hibbett D.S."/>
            <person name="Martin F."/>
        </authorList>
    </citation>
    <scope>NUCLEOTIDE SEQUENCE [LARGE SCALE GENOMIC DNA]</scope>
    <source>
        <strain evidence="2 3">Koide BX008</strain>
    </source>
</reference>
<dbReference type="InterPro" id="IPR041457">
    <property type="entry name" value="CxC2_KDZ-assoc"/>
</dbReference>
<dbReference type="Pfam" id="PF18758">
    <property type="entry name" value="KDZ"/>
    <property type="match status" value="1"/>
</dbReference>
<name>A0A0C2RZQ0_AMAMK</name>
<evidence type="ECO:0000313" key="2">
    <source>
        <dbReference type="EMBL" id="KIL55865.1"/>
    </source>
</evidence>